<accession>A0AAV6HPR6</accession>
<name>A0AAV6HPR6_9ERIC</name>
<organism evidence="2 3">
    <name type="scientific">Rhododendron griersonianum</name>
    <dbReference type="NCBI Taxonomy" id="479676"/>
    <lineage>
        <taxon>Eukaryota</taxon>
        <taxon>Viridiplantae</taxon>
        <taxon>Streptophyta</taxon>
        <taxon>Embryophyta</taxon>
        <taxon>Tracheophyta</taxon>
        <taxon>Spermatophyta</taxon>
        <taxon>Magnoliopsida</taxon>
        <taxon>eudicotyledons</taxon>
        <taxon>Gunneridae</taxon>
        <taxon>Pentapetalae</taxon>
        <taxon>asterids</taxon>
        <taxon>Ericales</taxon>
        <taxon>Ericaceae</taxon>
        <taxon>Ericoideae</taxon>
        <taxon>Rhodoreae</taxon>
        <taxon>Rhododendron</taxon>
    </lineage>
</organism>
<feature type="region of interest" description="Disordered" evidence="1">
    <location>
        <begin position="26"/>
        <end position="51"/>
    </location>
</feature>
<dbReference type="Proteomes" id="UP000823749">
    <property type="component" value="Chromosome 13"/>
</dbReference>
<proteinExistence type="predicted"/>
<sequence>MQTCHQVVKEGSFGSNNRKGYCKIHPDNMLGKQSPKNYGKQGPKLDCGMFP</sequence>
<evidence type="ECO:0000313" key="3">
    <source>
        <dbReference type="Proteomes" id="UP000823749"/>
    </source>
</evidence>
<reference evidence="2 3" key="1">
    <citation type="submission" date="2020-08" db="EMBL/GenBank/DDBJ databases">
        <title>Plant Genome Project.</title>
        <authorList>
            <person name="Zhang R.-G."/>
        </authorList>
    </citation>
    <scope>NUCLEOTIDE SEQUENCE [LARGE SCALE GENOMIC DNA]</scope>
    <source>
        <strain evidence="2">WSP0</strain>
        <tissue evidence="2">Leaf</tissue>
    </source>
</reference>
<protein>
    <submittedName>
        <fullName evidence="2">Uncharacterized protein</fullName>
    </submittedName>
</protein>
<evidence type="ECO:0000313" key="2">
    <source>
        <dbReference type="EMBL" id="KAG5515654.1"/>
    </source>
</evidence>
<dbReference type="AlphaFoldDB" id="A0AAV6HPR6"/>
<evidence type="ECO:0000256" key="1">
    <source>
        <dbReference type="SAM" id="MobiDB-lite"/>
    </source>
</evidence>
<keyword evidence="3" id="KW-1185">Reference proteome</keyword>
<dbReference type="EMBL" id="JACTNZ010000013">
    <property type="protein sequence ID" value="KAG5515654.1"/>
    <property type="molecule type" value="Genomic_DNA"/>
</dbReference>
<comment type="caution">
    <text evidence="2">The sequence shown here is derived from an EMBL/GenBank/DDBJ whole genome shotgun (WGS) entry which is preliminary data.</text>
</comment>
<gene>
    <name evidence="2" type="ORF">RHGRI_036634</name>
</gene>